<evidence type="ECO:0000256" key="6">
    <source>
        <dbReference type="ARBA" id="ARBA00060761"/>
    </source>
</evidence>
<evidence type="ECO:0000256" key="1">
    <source>
        <dbReference type="ARBA" id="ARBA00004123"/>
    </source>
</evidence>
<keyword evidence="2" id="KW-0805">Transcription regulation</keyword>
<dbReference type="Pfam" id="PF03106">
    <property type="entry name" value="WRKY"/>
    <property type="match status" value="1"/>
</dbReference>
<dbReference type="EMBL" id="JAXIOK010000021">
    <property type="protein sequence ID" value="KAK4745404.1"/>
    <property type="molecule type" value="Genomic_DNA"/>
</dbReference>
<feature type="domain" description="WRKY" evidence="8">
    <location>
        <begin position="179"/>
        <end position="245"/>
    </location>
</feature>
<keyword evidence="10" id="KW-1185">Reference proteome</keyword>
<dbReference type="GO" id="GO:0000976">
    <property type="term" value="F:transcription cis-regulatory region binding"/>
    <property type="evidence" value="ECO:0007669"/>
    <property type="project" value="TreeGrafter"/>
</dbReference>
<evidence type="ECO:0000259" key="8">
    <source>
        <dbReference type="PROSITE" id="PS50811"/>
    </source>
</evidence>
<dbReference type="Proteomes" id="UP001345219">
    <property type="component" value="Chromosome 10"/>
</dbReference>
<sequence length="369" mass="40547">MADLDWDLSAVVRSCTAAAASSSSSPLVRPASSLVEGQNASDCQQQALTFQVMESIDGQSFPSLVKPSSSGVEELQLLYQPFLPRRDNNNFNCPFPGGEVRMVNPASFPRRLAPAPPYLNPSAEQEQPILHHARQQQPLQMGGHQYQPPATSALAHPPPQTPRGRKRKNQQKKKVCQVTAEQLSSDLWAWRKYGQKPIKGSPYPRNYYRCSSLKGCSARKQVEQSNTESNIFIVTYTGEHSHPRPTHRNSLAGSTRNKFTGALQKAQTSSSPHPEENPDNKSPTISLSPTTPLTAPTGNPMAEDGATRSESTEDKEISDYEADLDDVEDLLIPNITSITEDIFAGFPKLNPNLPLPNSSFGFGRGFNRH</sequence>
<evidence type="ECO:0000256" key="7">
    <source>
        <dbReference type="SAM" id="MobiDB-lite"/>
    </source>
</evidence>
<dbReference type="PANTHER" id="PTHR32096">
    <property type="entry name" value="WRKY TRANSCRIPTION FACTOR 30-RELATED-RELATED"/>
    <property type="match status" value="1"/>
</dbReference>
<dbReference type="SMART" id="SM00774">
    <property type="entry name" value="WRKY"/>
    <property type="match status" value="1"/>
</dbReference>
<comment type="similarity">
    <text evidence="6">Belongs to the WRKY group II-e family.</text>
</comment>
<evidence type="ECO:0000256" key="3">
    <source>
        <dbReference type="ARBA" id="ARBA00023125"/>
    </source>
</evidence>
<dbReference type="GO" id="GO:0003700">
    <property type="term" value="F:DNA-binding transcription factor activity"/>
    <property type="evidence" value="ECO:0007669"/>
    <property type="project" value="InterPro"/>
</dbReference>
<gene>
    <name evidence="9" type="ORF">SAY87_011716</name>
</gene>
<dbReference type="InterPro" id="IPR003657">
    <property type="entry name" value="WRKY_dom"/>
</dbReference>
<protein>
    <recommendedName>
        <fullName evidence="8">WRKY domain-containing protein</fullName>
    </recommendedName>
</protein>
<organism evidence="9 10">
    <name type="scientific">Trapa incisa</name>
    <dbReference type="NCBI Taxonomy" id="236973"/>
    <lineage>
        <taxon>Eukaryota</taxon>
        <taxon>Viridiplantae</taxon>
        <taxon>Streptophyta</taxon>
        <taxon>Embryophyta</taxon>
        <taxon>Tracheophyta</taxon>
        <taxon>Spermatophyta</taxon>
        <taxon>Magnoliopsida</taxon>
        <taxon>eudicotyledons</taxon>
        <taxon>Gunneridae</taxon>
        <taxon>Pentapetalae</taxon>
        <taxon>rosids</taxon>
        <taxon>malvids</taxon>
        <taxon>Myrtales</taxon>
        <taxon>Lythraceae</taxon>
        <taxon>Trapa</taxon>
    </lineage>
</organism>
<comment type="subcellular location">
    <subcellularLocation>
        <location evidence="1">Nucleus</location>
    </subcellularLocation>
</comment>
<dbReference type="PROSITE" id="PS50811">
    <property type="entry name" value="WRKY"/>
    <property type="match status" value="1"/>
</dbReference>
<dbReference type="GO" id="GO:0005634">
    <property type="term" value="C:nucleus"/>
    <property type="evidence" value="ECO:0007669"/>
    <property type="project" value="UniProtKB-SubCell"/>
</dbReference>
<evidence type="ECO:0000256" key="2">
    <source>
        <dbReference type="ARBA" id="ARBA00023015"/>
    </source>
</evidence>
<keyword evidence="3" id="KW-0238">DNA-binding</keyword>
<keyword evidence="4" id="KW-0804">Transcription</keyword>
<evidence type="ECO:0000256" key="5">
    <source>
        <dbReference type="ARBA" id="ARBA00023242"/>
    </source>
</evidence>
<dbReference type="SUPFAM" id="SSF118290">
    <property type="entry name" value="WRKY DNA-binding domain"/>
    <property type="match status" value="1"/>
</dbReference>
<dbReference type="Gene3D" id="2.20.25.80">
    <property type="entry name" value="WRKY domain"/>
    <property type="match status" value="1"/>
</dbReference>
<reference evidence="9 10" key="1">
    <citation type="journal article" date="2023" name="Hortic Res">
        <title>Pangenome of water caltrop reveals structural variations and asymmetric subgenome divergence after allopolyploidization.</title>
        <authorList>
            <person name="Zhang X."/>
            <person name="Chen Y."/>
            <person name="Wang L."/>
            <person name="Yuan Y."/>
            <person name="Fang M."/>
            <person name="Shi L."/>
            <person name="Lu R."/>
            <person name="Comes H.P."/>
            <person name="Ma Y."/>
            <person name="Chen Y."/>
            <person name="Huang G."/>
            <person name="Zhou Y."/>
            <person name="Zheng Z."/>
            <person name="Qiu Y."/>
        </authorList>
    </citation>
    <scope>NUCLEOTIDE SEQUENCE [LARGE SCALE GENOMIC DNA]</scope>
    <source>
        <tissue evidence="9">Roots</tissue>
    </source>
</reference>
<evidence type="ECO:0000313" key="10">
    <source>
        <dbReference type="Proteomes" id="UP001345219"/>
    </source>
</evidence>
<accession>A0AAN7JIH1</accession>
<proteinExistence type="inferred from homology"/>
<dbReference type="PANTHER" id="PTHR32096:SF80">
    <property type="entry name" value="WRKY TRANSCRIPTION FACTOR 27-RELATED"/>
    <property type="match status" value="1"/>
</dbReference>
<dbReference type="AlphaFoldDB" id="A0AAN7JIH1"/>
<feature type="compositionally biased region" description="Basic residues" evidence="7">
    <location>
        <begin position="163"/>
        <end position="175"/>
    </location>
</feature>
<name>A0AAN7JIH1_9MYRT</name>
<dbReference type="FunFam" id="2.20.25.80:FF:000007">
    <property type="entry name" value="WRKY transcription factor 22"/>
    <property type="match status" value="1"/>
</dbReference>
<feature type="compositionally biased region" description="Basic and acidic residues" evidence="7">
    <location>
        <begin position="305"/>
        <end position="318"/>
    </location>
</feature>
<comment type="caution">
    <text evidence="9">The sequence shown here is derived from an EMBL/GenBank/DDBJ whole genome shotgun (WGS) entry which is preliminary data.</text>
</comment>
<keyword evidence="5" id="KW-0539">Nucleus</keyword>
<evidence type="ECO:0000313" key="9">
    <source>
        <dbReference type="EMBL" id="KAK4745404.1"/>
    </source>
</evidence>
<feature type="region of interest" description="Disordered" evidence="7">
    <location>
        <begin position="135"/>
        <end position="178"/>
    </location>
</feature>
<feature type="compositionally biased region" description="Low complexity" evidence="7">
    <location>
        <begin position="282"/>
        <end position="297"/>
    </location>
</feature>
<dbReference type="InterPro" id="IPR036576">
    <property type="entry name" value="WRKY_dom_sf"/>
</dbReference>
<dbReference type="InterPro" id="IPR044810">
    <property type="entry name" value="WRKY_plant"/>
</dbReference>
<evidence type="ECO:0000256" key="4">
    <source>
        <dbReference type="ARBA" id="ARBA00023163"/>
    </source>
</evidence>
<feature type="region of interest" description="Disordered" evidence="7">
    <location>
        <begin position="262"/>
        <end position="322"/>
    </location>
</feature>